<sequence length="278" mass="30930">MEEQLMEYSTILGVCGQSQDVCFAFVQDLQKAYDTFDDSEAPAARLLHSMIMDTHQAATAHTDAMIAIFQWCYLAVPLLTMYIDQLRSEPSADAAAYLSLLEVGKDMLARATKKLKLSKDTLNKVTGAKITLLTRVRQDLKAARAKHDSNYITTVEVGAFESIWRGLVNIVVSGVADTKAKIETRRTRNNEELDAQIVAVTQQMAAAKVGVKCADVGGRKADIVYTRDVNEVSTVETQRKITAVFLGIPNVDRQIQVATQLVDMCNLFMARREQYLRD</sequence>
<evidence type="ECO:0000313" key="2">
    <source>
        <dbReference type="Proteomes" id="UP000030762"/>
    </source>
</evidence>
<dbReference type="Gene3D" id="1.20.1170.10">
    <property type="match status" value="1"/>
</dbReference>
<gene>
    <name evidence="1" type="ORF">SDRG_11377</name>
</gene>
<keyword evidence="2" id="KW-1185">Reference proteome</keyword>
<dbReference type="GeneID" id="19952104"/>
<dbReference type="AlphaFoldDB" id="T0Q8F0"/>
<dbReference type="Proteomes" id="UP000030762">
    <property type="component" value="Unassembled WGS sequence"/>
</dbReference>
<dbReference type="InParanoid" id="T0Q8F0"/>
<dbReference type="EMBL" id="JH767172">
    <property type="protein sequence ID" value="EQC30896.1"/>
    <property type="molecule type" value="Genomic_DNA"/>
</dbReference>
<proteinExistence type="predicted"/>
<dbReference type="VEuPathDB" id="FungiDB:SDRG_11377"/>
<organism evidence="1 2">
    <name type="scientific">Saprolegnia diclina (strain VS20)</name>
    <dbReference type="NCBI Taxonomy" id="1156394"/>
    <lineage>
        <taxon>Eukaryota</taxon>
        <taxon>Sar</taxon>
        <taxon>Stramenopiles</taxon>
        <taxon>Oomycota</taxon>
        <taxon>Saprolegniomycetes</taxon>
        <taxon>Saprolegniales</taxon>
        <taxon>Saprolegniaceae</taxon>
        <taxon>Saprolegnia</taxon>
    </lineage>
</organism>
<dbReference type="SUPFAM" id="SSF58100">
    <property type="entry name" value="Bacterial hemolysins"/>
    <property type="match status" value="1"/>
</dbReference>
<protein>
    <submittedName>
        <fullName evidence="1">Uncharacterized protein</fullName>
    </submittedName>
</protein>
<accession>T0Q8F0</accession>
<dbReference type="RefSeq" id="XP_008615634.1">
    <property type="nucleotide sequence ID" value="XM_008617412.1"/>
</dbReference>
<name>T0Q8F0_SAPDV</name>
<reference evidence="1 2" key="1">
    <citation type="submission" date="2012-04" db="EMBL/GenBank/DDBJ databases">
        <title>The Genome Sequence of Saprolegnia declina VS20.</title>
        <authorList>
            <consortium name="The Broad Institute Genome Sequencing Platform"/>
            <person name="Russ C."/>
            <person name="Nusbaum C."/>
            <person name="Tyler B."/>
            <person name="van West P."/>
            <person name="Dieguez-Uribeondo J."/>
            <person name="de Bruijn I."/>
            <person name="Tripathy S."/>
            <person name="Jiang R."/>
            <person name="Young S.K."/>
            <person name="Zeng Q."/>
            <person name="Gargeya S."/>
            <person name="Fitzgerald M."/>
            <person name="Haas B."/>
            <person name="Abouelleil A."/>
            <person name="Alvarado L."/>
            <person name="Arachchi H.M."/>
            <person name="Berlin A."/>
            <person name="Chapman S.B."/>
            <person name="Goldberg J."/>
            <person name="Griggs A."/>
            <person name="Gujja S."/>
            <person name="Hansen M."/>
            <person name="Howarth C."/>
            <person name="Imamovic A."/>
            <person name="Larimer J."/>
            <person name="McCowen C."/>
            <person name="Montmayeur A."/>
            <person name="Murphy C."/>
            <person name="Neiman D."/>
            <person name="Pearson M."/>
            <person name="Priest M."/>
            <person name="Roberts A."/>
            <person name="Saif S."/>
            <person name="Shea T."/>
            <person name="Sisk P."/>
            <person name="Sykes S."/>
            <person name="Wortman J."/>
            <person name="Nusbaum C."/>
            <person name="Birren B."/>
        </authorList>
    </citation>
    <scope>NUCLEOTIDE SEQUENCE [LARGE SCALE GENOMIC DNA]</scope>
    <source>
        <strain evidence="1 2">VS20</strain>
    </source>
</reference>
<evidence type="ECO:0000313" key="1">
    <source>
        <dbReference type="EMBL" id="EQC30896.1"/>
    </source>
</evidence>